<dbReference type="Proteomes" id="UP000007266">
    <property type="component" value="Linkage group 4"/>
</dbReference>
<name>A0A139WJX2_TRICA</name>
<dbReference type="KEGG" id="tca:103312867"/>
<keyword evidence="1" id="KW-0812">Transmembrane</keyword>
<gene>
    <name evidence="2" type="primary">AUGUSTUS-3.0.2_32908</name>
    <name evidence="2" type="ORF">TcasGA2_TC032908</name>
</gene>
<proteinExistence type="predicted"/>
<feature type="transmembrane region" description="Helical" evidence="1">
    <location>
        <begin position="89"/>
        <end position="112"/>
    </location>
</feature>
<reference evidence="2 3" key="2">
    <citation type="journal article" date="2010" name="Nucleic Acids Res.">
        <title>BeetleBase in 2010: revisions to provide comprehensive genomic information for Tribolium castaneum.</title>
        <authorList>
            <person name="Kim H.S."/>
            <person name="Murphy T."/>
            <person name="Xia J."/>
            <person name="Caragea D."/>
            <person name="Park Y."/>
            <person name="Beeman R.W."/>
            <person name="Lorenzen M.D."/>
            <person name="Butcher S."/>
            <person name="Manak J.R."/>
            <person name="Brown S.J."/>
        </authorList>
    </citation>
    <scope>GENOME REANNOTATION</scope>
    <source>
        <strain evidence="2 3">Georgia GA2</strain>
    </source>
</reference>
<feature type="transmembrane region" description="Helical" evidence="1">
    <location>
        <begin position="12"/>
        <end position="35"/>
    </location>
</feature>
<dbReference type="AlphaFoldDB" id="A0A139WJX2"/>
<sequence>MPKHFCVCISLKSGAIIMSFLNLLEGAVLAVSAIIELSDLEAKERLNSMTRKVNILENICNKTEICNSTTIHHYKYGDEVSGLEGHVTLFSVCLAVGLLSMFNGILLLVGIIKAKEKYVLLYLLLGSTTLFIVIIYSGIYMFKNGVLFLLFCFSVFMCYGQVFMFYFYEEVAEYNTVKSGVIEISYNGDPKSYDNSAVAADGIIDNTAV</sequence>
<dbReference type="EMBL" id="KQ971338">
    <property type="protein sequence ID" value="KYB28194.1"/>
    <property type="molecule type" value="Genomic_DNA"/>
</dbReference>
<organism evidence="2 3">
    <name type="scientific">Tribolium castaneum</name>
    <name type="common">Red flour beetle</name>
    <dbReference type="NCBI Taxonomy" id="7070"/>
    <lineage>
        <taxon>Eukaryota</taxon>
        <taxon>Metazoa</taxon>
        <taxon>Ecdysozoa</taxon>
        <taxon>Arthropoda</taxon>
        <taxon>Hexapoda</taxon>
        <taxon>Insecta</taxon>
        <taxon>Pterygota</taxon>
        <taxon>Neoptera</taxon>
        <taxon>Endopterygota</taxon>
        <taxon>Coleoptera</taxon>
        <taxon>Polyphaga</taxon>
        <taxon>Cucujiformia</taxon>
        <taxon>Tenebrionidae</taxon>
        <taxon>Tenebrionidae incertae sedis</taxon>
        <taxon>Tribolium</taxon>
    </lineage>
</organism>
<evidence type="ECO:0000313" key="3">
    <source>
        <dbReference type="Proteomes" id="UP000007266"/>
    </source>
</evidence>
<protein>
    <submittedName>
        <fullName evidence="2">Uncharacterized protein</fullName>
    </submittedName>
</protein>
<evidence type="ECO:0000256" key="1">
    <source>
        <dbReference type="SAM" id="Phobius"/>
    </source>
</evidence>
<feature type="transmembrane region" description="Helical" evidence="1">
    <location>
        <begin position="145"/>
        <end position="168"/>
    </location>
</feature>
<accession>A0A139WJX2</accession>
<reference evidence="2 3" key="1">
    <citation type="journal article" date="2008" name="Nature">
        <title>The genome of the model beetle and pest Tribolium castaneum.</title>
        <authorList>
            <consortium name="Tribolium Genome Sequencing Consortium"/>
            <person name="Richards S."/>
            <person name="Gibbs R.A."/>
            <person name="Weinstock G.M."/>
            <person name="Brown S.J."/>
            <person name="Denell R."/>
            <person name="Beeman R.W."/>
            <person name="Gibbs R."/>
            <person name="Beeman R.W."/>
            <person name="Brown S.J."/>
            <person name="Bucher G."/>
            <person name="Friedrich M."/>
            <person name="Grimmelikhuijzen C.J."/>
            <person name="Klingler M."/>
            <person name="Lorenzen M."/>
            <person name="Richards S."/>
            <person name="Roth S."/>
            <person name="Schroder R."/>
            <person name="Tautz D."/>
            <person name="Zdobnov E.M."/>
            <person name="Muzny D."/>
            <person name="Gibbs R.A."/>
            <person name="Weinstock G.M."/>
            <person name="Attaway T."/>
            <person name="Bell S."/>
            <person name="Buhay C.J."/>
            <person name="Chandrabose M.N."/>
            <person name="Chavez D."/>
            <person name="Clerk-Blankenburg K.P."/>
            <person name="Cree A."/>
            <person name="Dao M."/>
            <person name="Davis C."/>
            <person name="Chacko J."/>
            <person name="Dinh H."/>
            <person name="Dugan-Rocha S."/>
            <person name="Fowler G."/>
            <person name="Garner T.T."/>
            <person name="Garnes J."/>
            <person name="Gnirke A."/>
            <person name="Hawes A."/>
            <person name="Hernandez J."/>
            <person name="Hines S."/>
            <person name="Holder M."/>
            <person name="Hume J."/>
            <person name="Jhangiani S.N."/>
            <person name="Joshi V."/>
            <person name="Khan Z.M."/>
            <person name="Jackson L."/>
            <person name="Kovar C."/>
            <person name="Kowis A."/>
            <person name="Lee S."/>
            <person name="Lewis L.R."/>
            <person name="Margolis J."/>
            <person name="Morgan M."/>
            <person name="Nazareth L.V."/>
            <person name="Nguyen N."/>
            <person name="Okwuonu G."/>
            <person name="Parker D."/>
            <person name="Richards S."/>
            <person name="Ruiz S.J."/>
            <person name="Santibanez J."/>
            <person name="Savard J."/>
            <person name="Scherer S.E."/>
            <person name="Schneider B."/>
            <person name="Sodergren E."/>
            <person name="Tautz D."/>
            <person name="Vattahil S."/>
            <person name="Villasana D."/>
            <person name="White C.S."/>
            <person name="Wright R."/>
            <person name="Park Y."/>
            <person name="Beeman R.W."/>
            <person name="Lord J."/>
            <person name="Oppert B."/>
            <person name="Lorenzen M."/>
            <person name="Brown S."/>
            <person name="Wang L."/>
            <person name="Savard J."/>
            <person name="Tautz D."/>
            <person name="Richards S."/>
            <person name="Weinstock G."/>
            <person name="Gibbs R.A."/>
            <person name="Liu Y."/>
            <person name="Worley K."/>
            <person name="Weinstock G."/>
            <person name="Elsik C.G."/>
            <person name="Reese J.T."/>
            <person name="Elhaik E."/>
            <person name="Landan G."/>
            <person name="Graur D."/>
            <person name="Arensburger P."/>
            <person name="Atkinson P."/>
            <person name="Beeman R.W."/>
            <person name="Beidler J."/>
            <person name="Brown S.J."/>
            <person name="Demuth J.P."/>
            <person name="Drury D.W."/>
            <person name="Du Y.Z."/>
            <person name="Fujiwara H."/>
            <person name="Lorenzen M."/>
            <person name="Maselli V."/>
            <person name="Osanai M."/>
            <person name="Park Y."/>
            <person name="Robertson H.M."/>
            <person name="Tu Z."/>
            <person name="Wang J.J."/>
            <person name="Wang S."/>
            <person name="Richards S."/>
            <person name="Song H."/>
            <person name="Zhang L."/>
            <person name="Sodergren E."/>
            <person name="Werner D."/>
            <person name="Stanke M."/>
            <person name="Morgenstern B."/>
            <person name="Solovyev V."/>
            <person name="Kosarev P."/>
            <person name="Brown G."/>
            <person name="Chen H.C."/>
            <person name="Ermolaeva O."/>
            <person name="Hlavina W."/>
            <person name="Kapustin Y."/>
            <person name="Kiryutin B."/>
            <person name="Kitts P."/>
            <person name="Maglott D."/>
            <person name="Pruitt K."/>
            <person name="Sapojnikov V."/>
            <person name="Souvorov A."/>
            <person name="Mackey A.J."/>
            <person name="Waterhouse R.M."/>
            <person name="Wyder S."/>
            <person name="Zdobnov E.M."/>
            <person name="Zdobnov E.M."/>
            <person name="Wyder S."/>
            <person name="Kriventseva E.V."/>
            <person name="Kadowaki T."/>
            <person name="Bork P."/>
            <person name="Aranda M."/>
            <person name="Bao R."/>
            <person name="Beermann A."/>
            <person name="Berns N."/>
            <person name="Bolognesi R."/>
            <person name="Bonneton F."/>
            <person name="Bopp D."/>
            <person name="Brown S.J."/>
            <person name="Bucher G."/>
            <person name="Butts T."/>
            <person name="Chaumot A."/>
            <person name="Denell R.E."/>
            <person name="Ferrier D.E."/>
            <person name="Friedrich M."/>
            <person name="Gordon C.M."/>
            <person name="Jindra M."/>
            <person name="Klingler M."/>
            <person name="Lan Q."/>
            <person name="Lattorff H.M."/>
            <person name="Laudet V."/>
            <person name="von Levetsow C."/>
            <person name="Liu Z."/>
            <person name="Lutz R."/>
            <person name="Lynch J.A."/>
            <person name="da Fonseca R.N."/>
            <person name="Posnien N."/>
            <person name="Reuter R."/>
            <person name="Roth S."/>
            <person name="Savard J."/>
            <person name="Schinko J.B."/>
            <person name="Schmitt C."/>
            <person name="Schoppmeier M."/>
            <person name="Schroder R."/>
            <person name="Shippy T.D."/>
            <person name="Simonnet F."/>
            <person name="Marques-Souza H."/>
            <person name="Tautz D."/>
            <person name="Tomoyasu Y."/>
            <person name="Trauner J."/>
            <person name="Van der Zee M."/>
            <person name="Vervoort M."/>
            <person name="Wittkopp N."/>
            <person name="Wimmer E.A."/>
            <person name="Yang X."/>
            <person name="Jones A.K."/>
            <person name="Sattelle D.B."/>
            <person name="Ebert P.R."/>
            <person name="Nelson D."/>
            <person name="Scott J.G."/>
            <person name="Beeman R.W."/>
            <person name="Muthukrishnan S."/>
            <person name="Kramer K.J."/>
            <person name="Arakane Y."/>
            <person name="Beeman R.W."/>
            <person name="Zhu Q."/>
            <person name="Hogenkamp D."/>
            <person name="Dixit R."/>
            <person name="Oppert B."/>
            <person name="Jiang H."/>
            <person name="Zou Z."/>
            <person name="Marshall J."/>
            <person name="Elpidina E."/>
            <person name="Vinokurov K."/>
            <person name="Oppert C."/>
            <person name="Zou Z."/>
            <person name="Evans J."/>
            <person name="Lu Z."/>
            <person name="Zhao P."/>
            <person name="Sumathipala N."/>
            <person name="Altincicek B."/>
            <person name="Vilcinskas A."/>
            <person name="Williams M."/>
            <person name="Hultmark D."/>
            <person name="Hetru C."/>
            <person name="Jiang H."/>
            <person name="Grimmelikhuijzen C.J."/>
            <person name="Hauser F."/>
            <person name="Cazzamali G."/>
            <person name="Williamson M."/>
            <person name="Park Y."/>
            <person name="Li B."/>
            <person name="Tanaka Y."/>
            <person name="Predel R."/>
            <person name="Neupert S."/>
            <person name="Schachtner J."/>
            <person name="Verleyen P."/>
            <person name="Raible F."/>
            <person name="Bork P."/>
            <person name="Friedrich M."/>
            <person name="Walden K.K."/>
            <person name="Robertson H.M."/>
            <person name="Angeli S."/>
            <person name="Foret S."/>
            <person name="Bucher G."/>
            <person name="Schuetz S."/>
            <person name="Maleszka R."/>
            <person name="Wimmer E.A."/>
            <person name="Beeman R.W."/>
            <person name="Lorenzen M."/>
            <person name="Tomoyasu Y."/>
            <person name="Miller S.C."/>
            <person name="Grossmann D."/>
            <person name="Bucher G."/>
        </authorList>
    </citation>
    <scope>NUCLEOTIDE SEQUENCE [LARGE SCALE GENOMIC DNA]</scope>
    <source>
        <strain evidence="2 3">Georgia GA2</strain>
    </source>
</reference>
<evidence type="ECO:0000313" key="2">
    <source>
        <dbReference type="EMBL" id="KYB28194.1"/>
    </source>
</evidence>
<keyword evidence="1" id="KW-1133">Transmembrane helix</keyword>
<keyword evidence="1" id="KW-0472">Membrane</keyword>
<dbReference type="OrthoDB" id="6727744at2759"/>
<feature type="transmembrane region" description="Helical" evidence="1">
    <location>
        <begin position="119"/>
        <end position="139"/>
    </location>
</feature>
<dbReference type="InParanoid" id="A0A139WJX2"/>
<keyword evidence="3" id="KW-1185">Reference proteome</keyword>